<comment type="similarity">
    <text evidence="8">Belongs to the MntP (TC 9.B.29) family.</text>
</comment>
<feature type="transmembrane region" description="Helical" evidence="8">
    <location>
        <begin position="137"/>
        <end position="159"/>
    </location>
</feature>
<evidence type="ECO:0000256" key="1">
    <source>
        <dbReference type="ARBA" id="ARBA00022448"/>
    </source>
</evidence>
<keyword evidence="3 8" id="KW-0812">Transmembrane</keyword>
<dbReference type="PANTHER" id="PTHR35529:SF1">
    <property type="entry name" value="MANGANESE EFFLUX PUMP MNTP-RELATED"/>
    <property type="match status" value="1"/>
</dbReference>
<evidence type="ECO:0000256" key="8">
    <source>
        <dbReference type="HAMAP-Rule" id="MF_01521"/>
    </source>
</evidence>
<evidence type="ECO:0000256" key="3">
    <source>
        <dbReference type="ARBA" id="ARBA00022692"/>
    </source>
</evidence>
<comment type="function">
    <text evidence="8">Probably functions as a manganese efflux pump.</text>
</comment>
<dbReference type="PANTHER" id="PTHR35529">
    <property type="entry name" value="MANGANESE EFFLUX PUMP MNTP-RELATED"/>
    <property type="match status" value="1"/>
</dbReference>
<keyword evidence="4 8" id="KW-1133">Transmembrane helix</keyword>
<reference evidence="9 10" key="1">
    <citation type="submission" date="2019-11" db="EMBL/GenBank/DDBJ databases">
        <title>Whole-genome sequence of a the green, strictly anaerobic photosynthetic bacterium Heliobacillus mobilis DSM 6151.</title>
        <authorList>
            <person name="Kyndt J.A."/>
            <person name="Meyer T.E."/>
        </authorList>
    </citation>
    <scope>NUCLEOTIDE SEQUENCE [LARGE SCALE GENOMIC DNA]</scope>
    <source>
        <strain evidence="9 10">DSM 6151</strain>
    </source>
</reference>
<feature type="transmembrane region" description="Helical" evidence="8">
    <location>
        <begin position="165"/>
        <end position="186"/>
    </location>
</feature>
<dbReference type="GO" id="GO:0005384">
    <property type="term" value="F:manganese ion transmembrane transporter activity"/>
    <property type="evidence" value="ECO:0007669"/>
    <property type="project" value="UniProtKB-UniRule"/>
</dbReference>
<keyword evidence="2 8" id="KW-1003">Cell membrane</keyword>
<name>A0A6I3SLB2_HELMO</name>
<evidence type="ECO:0000313" key="9">
    <source>
        <dbReference type="EMBL" id="MTV49566.1"/>
    </source>
</evidence>
<evidence type="ECO:0000256" key="2">
    <source>
        <dbReference type="ARBA" id="ARBA00022475"/>
    </source>
</evidence>
<dbReference type="OrthoDB" id="1679700at2"/>
<evidence type="ECO:0000256" key="4">
    <source>
        <dbReference type="ARBA" id="ARBA00022989"/>
    </source>
</evidence>
<feature type="transmembrane region" description="Helical" evidence="8">
    <location>
        <begin position="193"/>
        <end position="215"/>
    </location>
</feature>
<proteinExistence type="inferred from homology"/>
<dbReference type="Pfam" id="PF02659">
    <property type="entry name" value="Mntp"/>
    <property type="match status" value="2"/>
</dbReference>
<organism evidence="9 10">
    <name type="scientific">Heliobacterium mobile</name>
    <name type="common">Heliobacillus mobilis</name>
    <dbReference type="NCBI Taxonomy" id="28064"/>
    <lineage>
        <taxon>Bacteria</taxon>
        <taxon>Bacillati</taxon>
        <taxon>Bacillota</taxon>
        <taxon>Clostridia</taxon>
        <taxon>Eubacteriales</taxon>
        <taxon>Heliobacteriaceae</taxon>
        <taxon>Heliobacterium</taxon>
    </lineage>
</organism>
<keyword evidence="1 8" id="KW-0813">Transport</keyword>
<protein>
    <recommendedName>
        <fullName evidence="8">Putative manganese efflux pump MntP</fullName>
    </recommendedName>
</protein>
<gene>
    <name evidence="8" type="primary">mntP</name>
    <name evidence="9" type="ORF">GJ688_11320</name>
</gene>
<keyword evidence="6 8" id="KW-0472">Membrane</keyword>
<feature type="transmembrane region" description="Helical" evidence="8">
    <location>
        <begin position="6"/>
        <end position="26"/>
    </location>
</feature>
<sequence length="216" mass="22267">MSYWALGILAVGLGADAFSMAIGIGLEGVRRRDAFLLGLVVALFHVFMPWIGIVLGTTLGHFIGQLATYIGAAVLFFLGGRMLFHAWKKEPEDPLHGRNLPGQGMRLPGSNRTWGNHQGAAATAGTAIAGRPFTPTLWGLIVVGAAVSMDALSVGFSLGTVGAQLVPTILTFGVVAGIMTVAGALIGRQVSQLLGSTAQIVGGLILLGIGIKLLIG</sequence>
<dbReference type="InterPro" id="IPR003810">
    <property type="entry name" value="Mntp/YtaF"/>
</dbReference>
<evidence type="ECO:0000256" key="7">
    <source>
        <dbReference type="ARBA" id="ARBA00023211"/>
    </source>
</evidence>
<keyword evidence="5 8" id="KW-0406">Ion transport</keyword>
<keyword evidence="10" id="KW-1185">Reference proteome</keyword>
<comment type="subcellular location">
    <subcellularLocation>
        <location evidence="8">Cell membrane</location>
        <topology evidence="8">Multi-pass membrane protein</topology>
    </subcellularLocation>
</comment>
<keyword evidence="7 8" id="KW-0464">Manganese</keyword>
<feature type="transmembrane region" description="Helical" evidence="8">
    <location>
        <begin position="35"/>
        <end position="56"/>
    </location>
</feature>
<dbReference type="HAMAP" id="MF_01521">
    <property type="entry name" value="MntP_pump"/>
    <property type="match status" value="1"/>
</dbReference>
<comment type="caution">
    <text evidence="9">The sequence shown here is derived from an EMBL/GenBank/DDBJ whole genome shotgun (WGS) entry which is preliminary data.</text>
</comment>
<evidence type="ECO:0000313" key="10">
    <source>
        <dbReference type="Proteomes" id="UP000430670"/>
    </source>
</evidence>
<dbReference type="EMBL" id="WNKU01000012">
    <property type="protein sequence ID" value="MTV49566.1"/>
    <property type="molecule type" value="Genomic_DNA"/>
</dbReference>
<dbReference type="RefSeq" id="WP_155476665.1">
    <property type="nucleotide sequence ID" value="NZ_WNKU01000012.1"/>
</dbReference>
<dbReference type="AlphaFoldDB" id="A0A6I3SLB2"/>
<dbReference type="GO" id="GO:0005886">
    <property type="term" value="C:plasma membrane"/>
    <property type="evidence" value="ECO:0007669"/>
    <property type="project" value="UniProtKB-SubCell"/>
</dbReference>
<accession>A0A6I3SLB2</accession>
<dbReference type="InterPro" id="IPR022929">
    <property type="entry name" value="Put_MntP"/>
</dbReference>
<evidence type="ECO:0000256" key="6">
    <source>
        <dbReference type="ARBA" id="ARBA00023136"/>
    </source>
</evidence>
<dbReference type="Proteomes" id="UP000430670">
    <property type="component" value="Unassembled WGS sequence"/>
</dbReference>
<feature type="transmembrane region" description="Helical" evidence="8">
    <location>
        <begin position="62"/>
        <end position="84"/>
    </location>
</feature>
<evidence type="ECO:0000256" key="5">
    <source>
        <dbReference type="ARBA" id="ARBA00023065"/>
    </source>
</evidence>